<evidence type="ECO:0000256" key="6">
    <source>
        <dbReference type="ARBA" id="ARBA00022691"/>
    </source>
</evidence>
<evidence type="ECO:0000256" key="3">
    <source>
        <dbReference type="ARBA" id="ARBA00022573"/>
    </source>
</evidence>
<dbReference type="SUPFAM" id="SSF53790">
    <property type="entry name" value="Tetrapyrrole methylase"/>
    <property type="match status" value="1"/>
</dbReference>
<dbReference type="STRING" id="342108.amb1400"/>
<dbReference type="GO" id="GO:0019354">
    <property type="term" value="P:siroheme biosynthetic process"/>
    <property type="evidence" value="ECO:0007669"/>
    <property type="project" value="UniProtKB-UniPathway"/>
</dbReference>
<evidence type="ECO:0000313" key="12">
    <source>
        <dbReference type="Proteomes" id="UP000007058"/>
    </source>
</evidence>
<dbReference type="FunFam" id="3.30.950.10:FF:000001">
    <property type="entry name" value="Siroheme synthase"/>
    <property type="match status" value="1"/>
</dbReference>
<dbReference type="GO" id="GO:0004851">
    <property type="term" value="F:uroporphyrin-III C-methyltransferase activity"/>
    <property type="evidence" value="ECO:0007669"/>
    <property type="project" value="UniProtKB-EC"/>
</dbReference>
<protein>
    <recommendedName>
        <fullName evidence="2">uroporphyrinogen-III C-methyltransferase</fullName>
        <ecNumber evidence="2">2.1.1.107</ecNumber>
    </recommendedName>
</protein>
<sequence>MSNGGLGGSMTNDMRPLVHLVGAGPGDPDLLTVKALRLIQSADVVVYDRLVGEGILDLIPAGTARISVGKEKGRHLLPQDQINDLLVSLARPGRRVVRLKGGDPYIFGRGGEEAMYLAAYGIATEVVPGITAAAGCAAASGIPLTHREVARSVRLVTGHLRDDQSLDLDWQSLADPACTLVVYMGVGTAGPLAEGLIAAGLDPATPVAVVEKGTTASQRVLRGVLAELEADVARWRVEPPALLIIGKVVALAAEQEVAEWVGAAEA</sequence>
<dbReference type="FunFam" id="3.40.1010.10:FF:000001">
    <property type="entry name" value="Siroheme synthase"/>
    <property type="match status" value="1"/>
</dbReference>
<dbReference type="CDD" id="cd11642">
    <property type="entry name" value="SUMT"/>
    <property type="match status" value="1"/>
</dbReference>
<reference evidence="11 12" key="1">
    <citation type="journal article" date="2005" name="DNA Res.">
        <title>Complete genome sequence of the facultative anaerobic magnetotactic bacterium Magnetospirillum sp. strain AMB-1.</title>
        <authorList>
            <person name="Matsunaga T."/>
            <person name="Okamura Y."/>
            <person name="Fukuda Y."/>
            <person name="Wahyudi A.T."/>
            <person name="Murase Y."/>
            <person name="Takeyama H."/>
        </authorList>
    </citation>
    <scope>NUCLEOTIDE SEQUENCE [LARGE SCALE GENOMIC DNA]</scope>
    <source>
        <strain evidence="12">ATCC 700264 / AMB-1</strain>
    </source>
</reference>
<dbReference type="InterPro" id="IPR003043">
    <property type="entry name" value="Uropor_MeTrfase_CS"/>
</dbReference>
<dbReference type="UniPathway" id="UPA00262">
    <property type="reaction ID" value="UER00211"/>
</dbReference>
<dbReference type="InterPro" id="IPR050161">
    <property type="entry name" value="Siro_Cobalamin_biosynth"/>
</dbReference>
<evidence type="ECO:0000256" key="1">
    <source>
        <dbReference type="ARBA" id="ARBA00005879"/>
    </source>
</evidence>
<comment type="similarity">
    <text evidence="1">Belongs to the precorrin methyltransferase family.</text>
</comment>
<keyword evidence="3" id="KW-0169">Cobalamin biosynthesis</keyword>
<dbReference type="InterPro" id="IPR014777">
    <property type="entry name" value="4pyrrole_Mease_sub1"/>
</dbReference>
<evidence type="ECO:0000256" key="9">
    <source>
        <dbReference type="ARBA" id="ARBA00060548"/>
    </source>
</evidence>
<dbReference type="Gene3D" id="3.40.1010.10">
    <property type="entry name" value="Cobalt-precorrin-4 Transmethylase, Domain 1"/>
    <property type="match status" value="1"/>
</dbReference>
<evidence type="ECO:0000259" key="10">
    <source>
        <dbReference type="Pfam" id="PF00590"/>
    </source>
</evidence>
<dbReference type="HOGENOM" id="CLU_011276_7_0_5"/>
<dbReference type="EMBL" id="AP007255">
    <property type="protein sequence ID" value="BAE50204.1"/>
    <property type="molecule type" value="Genomic_DNA"/>
</dbReference>
<dbReference type="KEGG" id="mag:amb1400"/>
<dbReference type="GO" id="GO:0032259">
    <property type="term" value="P:methylation"/>
    <property type="evidence" value="ECO:0007669"/>
    <property type="project" value="UniProtKB-KW"/>
</dbReference>
<dbReference type="Pfam" id="PF00590">
    <property type="entry name" value="TP_methylase"/>
    <property type="match status" value="1"/>
</dbReference>
<dbReference type="InterPro" id="IPR035996">
    <property type="entry name" value="4pyrrol_Methylase_sf"/>
</dbReference>
<keyword evidence="7" id="KW-0627">Porphyrin biosynthesis</keyword>
<comment type="pathway">
    <text evidence="8">Porphyrin-containing compound metabolism; siroheme biosynthesis; precorrin-2 from uroporphyrinogen III: step 1/1.</text>
</comment>
<evidence type="ECO:0000256" key="5">
    <source>
        <dbReference type="ARBA" id="ARBA00022679"/>
    </source>
</evidence>
<dbReference type="InterPro" id="IPR014776">
    <property type="entry name" value="4pyrrole_Mease_sub2"/>
</dbReference>
<dbReference type="GO" id="GO:0009236">
    <property type="term" value="P:cobalamin biosynthetic process"/>
    <property type="evidence" value="ECO:0007669"/>
    <property type="project" value="UniProtKB-KW"/>
</dbReference>
<name>Q2W7H1_PARM1</name>
<dbReference type="InterPro" id="IPR006366">
    <property type="entry name" value="CobA/CysG_C"/>
</dbReference>
<dbReference type="PANTHER" id="PTHR45790">
    <property type="entry name" value="SIROHEME SYNTHASE-RELATED"/>
    <property type="match status" value="1"/>
</dbReference>
<dbReference type="EC" id="2.1.1.107" evidence="2"/>
<organism evidence="11 12">
    <name type="scientific">Paramagnetospirillum magneticum (strain ATCC 700264 / AMB-1)</name>
    <name type="common">Magnetospirillum magneticum</name>
    <dbReference type="NCBI Taxonomy" id="342108"/>
    <lineage>
        <taxon>Bacteria</taxon>
        <taxon>Pseudomonadati</taxon>
        <taxon>Pseudomonadota</taxon>
        <taxon>Alphaproteobacteria</taxon>
        <taxon>Rhodospirillales</taxon>
        <taxon>Magnetospirillaceae</taxon>
        <taxon>Paramagnetospirillum</taxon>
    </lineage>
</organism>
<keyword evidence="4 11" id="KW-0489">Methyltransferase</keyword>
<proteinExistence type="inferred from homology"/>
<dbReference type="InterPro" id="IPR000878">
    <property type="entry name" value="4pyrrol_Mease"/>
</dbReference>
<dbReference type="AlphaFoldDB" id="Q2W7H1"/>
<dbReference type="Proteomes" id="UP000007058">
    <property type="component" value="Chromosome"/>
</dbReference>
<evidence type="ECO:0000256" key="4">
    <source>
        <dbReference type="ARBA" id="ARBA00022603"/>
    </source>
</evidence>
<keyword evidence="5" id="KW-0808">Transferase</keyword>
<evidence type="ECO:0000313" key="11">
    <source>
        <dbReference type="EMBL" id="BAE50204.1"/>
    </source>
</evidence>
<evidence type="ECO:0000256" key="2">
    <source>
        <dbReference type="ARBA" id="ARBA00012162"/>
    </source>
</evidence>
<keyword evidence="12" id="KW-1185">Reference proteome</keyword>
<evidence type="ECO:0000256" key="8">
    <source>
        <dbReference type="ARBA" id="ARBA00025705"/>
    </source>
</evidence>
<dbReference type="NCBIfam" id="TIGR01469">
    <property type="entry name" value="cobA_cysG_Cterm"/>
    <property type="match status" value="1"/>
</dbReference>
<comment type="pathway">
    <text evidence="9">Cofactor biosynthesis; adenosylcobalamin biosynthesis; precorrin-2 from uroporphyrinogen III: step 1/1.</text>
</comment>
<dbReference type="PROSITE" id="PS00839">
    <property type="entry name" value="SUMT_1"/>
    <property type="match status" value="1"/>
</dbReference>
<feature type="domain" description="Tetrapyrrole methylase" evidence="10">
    <location>
        <begin position="18"/>
        <end position="228"/>
    </location>
</feature>
<gene>
    <name evidence="11" type="ordered locus">amb1400</name>
</gene>
<dbReference type="NCBIfam" id="NF004790">
    <property type="entry name" value="PRK06136.1"/>
    <property type="match status" value="1"/>
</dbReference>
<accession>Q2W7H1</accession>
<dbReference type="PANTHER" id="PTHR45790:SF3">
    <property type="entry name" value="S-ADENOSYL-L-METHIONINE-DEPENDENT UROPORPHYRINOGEN III METHYLTRANSFERASE, CHLOROPLASTIC"/>
    <property type="match status" value="1"/>
</dbReference>
<dbReference type="Gene3D" id="3.30.950.10">
    <property type="entry name" value="Methyltransferase, Cobalt-precorrin-4 Transmethylase, Domain 2"/>
    <property type="match status" value="1"/>
</dbReference>
<evidence type="ECO:0000256" key="7">
    <source>
        <dbReference type="ARBA" id="ARBA00023244"/>
    </source>
</evidence>
<keyword evidence="6" id="KW-0949">S-adenosyl-L-methionine</keyword>